<dbReference type="Gramene" id="scaffold_603717.1">
    <property type="protein sequence ID" value="scaffold_603717.1"/>
    <property type="gene ID" value="scaffold_603717.1"/>
</dbReference>
<evidence type="ECO:0000313" key="3">
    <source>
        <dbReference type="EMBL" id="EFH51044.1"/>
    </source>
</evidence>
<dbReference type="AlphaFoldDB" id="D7M132"/>
<dbReference type="PANTHER" id="PTHR24414:SF184">
    <property type="entry name" value="GALACTOSE OXIDASE_KELCH REPEAT SUPERFAMILY PROTEIN"/>
    <property type="match status" value="1"/>
</dbReference>
<sequence>MSSPLTSPATTNGEEPLYKKQKKNPSQIPSLPDELLVSCLARVSRLHYATLSLVSKSFRSLIASPELYKTRSLFGRTESCLYVCLRFHPERNQRWFTLSLKPNNRTVANNNKSSCNLLVPIPTSHNPHMLVSILDCQTHTWHEAPSMQVKQYYPHANVVDGKIYVAGSCVKPKSSNWMEVFDPKTQTWELVLATLGKRFTHCINKSAVIEGAIYMFVDDIGVVYKPREGKWAEIRSLEDLQYLGFCYCVIGNVLYCYYWRNGIIWYDFKIRKWMNMKGLEGLPQFPNYGCVVRLVEYGGKMVILWNKYGSGCNNNKMIWCAVISLERRNSKEIWGKVEWVDAVLTVPVSCETVCALSATV</sequence>
<gene>
    <name evidence="3" type="ORF">ARALYDRAFT_911660</name>
</gene>
<dbReference type="HOGENOM" id="CLU_032521_1_2_1"/>
<reference evidence="4" key="1">
    <citation type="journal article" date="2011" name="Nat. Genet.">
        <title>The Arabidopsis lyrata genome sequence and the basis of rapid genome size change.</title>
        <authorList>
            <person name="Hu T.T."/>
            <person name="Pattyn P."/>
            <person name="Bakker E.G."/>
            <person name="Cao J."/>
            <person name="Cheng J.-F."/>
            <person name="Clark R.M."/>
            <person name="Fahlgren N."/>
            <person name="Fawcett J.A."/>
            <person name="Grimwood J."/>
            <person name="Gundlach H."/>
            <person name="Haberer G."/>
            <person name="Hollister J.D."/>
            <person name="Ossowski S."/>
            <person name="Ottilar R.P."/>
            <person name="Salamov A.A."/>
            <person name="Schneeberger K."/>
            <person name="Spannagl M."/>
            <person name="Wang X."/>
            <person name="Yang L."/>
            <person name="Nasrallah M.E."/>
            <person name="Bergelson J."/>
            <person name="Carrington J.C."/>
            <person name="Gaut B.S."/>
            <person name="Schmutz J."/>
            <person name="Mayer K.F.X."/>
            <person name="Van de Peer Y."/>
            <person name="Grigoriev I.V."/>
            <person name="Nordborg M."/>
            <person name="Weigel D."/>
            <person name="Guo Y.-L."/>
        </authorList>
    </citation>
    <scope>NUCLEOTIDE SEQUENCE [LARGE SCALE GENOMIC DNA]</scope>
    <source>
        <strain evidence="4">cv. MN47</strain>
    </source>
</reference>
<proteinExistence type="predicted"/>
<dbReference type="eggNOG" id="KOG1072">
    <property type="taxonomic scope" value="Eukaryota"/>
</dbReference>
<dbReference type="SMART" id="SM00256">
    <property type="entry name" value="FBOX"/>
    <property type="match status" value="1"/>
</dbReference>
<dbReference type="InterPro" id="IPR057499">
    <property type="entry name" value="Kelch_FKB95"/>
</dbReference>
<dbReference type="Pfam" id="PF00646">
    <property type="entry name" value="F-box"/>
    <property type="match status" value="1"/>
</dbReference>
<dbReference type="Gene3D" id="2.120.10.80">
    <property type="entry name" value="Kelch-type beta propeller"/>
    <property type="match status" value="1"/>
</dbReference>
<dbReference type="EMBL" id="GL348718">
    <property type="protein sequence ID" value="EFH51044.1"/>
    <property type="molecule type" value="Genomic_DNA"/>
</dbReference>
<feature type="compositionally biased region" description="Polar residues" evidence="1">
    <location>
        <begin position="1"/>
        <end position="13"/>
    </location>
</feature>
<name>D7M132_ARALL</name>
<dbReference type="InterPro" id="IPR036047">
    <property type="entry name" value="F-box-like_dom_sf"/>
</dbReference>
<dbReference type="InterPro" id="IPR015915">
    <property type="entry name" value="Kelch-typ_b-propeller"/>
</dbReference>
<dbReference type="Pfam" id="PF25210">
    <property type="entry name" value="Kelch_FKB95"/>
    <property type="match status" value="1"/>
</dbReference>
<keyword evidence="4" id="KW-1185">Reference proteome</keyword>
<dbReference type="InterPro" id="IPR050354">
    <property type="entry name" value="F-box/kelch-repeat_ARATH"/>
</dbReference>
<accession>D7M132</accession>
<evidence type="ECO:0000259" key="2">
    <source>
        <dbReference type="PROSITE" id="PS50181"/>
    </source>
</evidence>
<feature type="region of interest" description="Disordered" evidence="1">
    <location>
        <begin position="1"/>
        <end position="26"/>
    </location>
</feature>
<evidence type="ECO:0000313" key="4">
    <source>
        <dbReference type="Proteomes" id="UP000008694"/>
    </source>
</evidence>
<dbReference type="InterPro" id="IPR001810">
    <property type="entry name" value="F-box_dom"/>
</dbReference>
<evidence type="ECO:0000256" key="1">
    <source>
        <dbReference type="SAM" id="MobiDB-lite"/>
    </source>
</evidence>
<dbReference type="PANTHER" id="PTHR24414">
    <property type="entry name" value="F-BOX/KELCH-REPEAT PROTEIN SKIP4"/>
    <property type="match status" value="1"/>
</dbReference>
<dbReference type="SUPFAM" id="SSF117281">
    <property type="entry name" value="Kelch motif"/>
    <property type="match status" value="1"/>
</dbReference>
<dbReference type="Proteomes" id="UP000008694">
    <property type="component" value="Unassembled WGS sequence"/>
</dbReference>
<dbReference type="PROSITE" id="PS50181">
    <property type="entry name" value="FBOX"/>
    <property type="match status" value="1"/>
</dbReference>
<feature type="domain" description="F-box" evidence="2">
    <location>
        <begin position="25"/>
        <end position="71"/>
    </location>
</feature>
<dbReference type="CDD" id="cd22152">
    <property type="entry name" value="F-box_AtAFR-like"/>
    <property type="match status" value="1"/>
</dbReference>
<protein>
    <recommendedName>
        <fullName evidence="2">F-box domain-containing protein</fullName>
    </recommendedName>
</protein>
<organism evidence="4">
    <name type="scientific">Arabidopsis lyrata subsp. lyrata</name>
    <name type="common">Lyre-leaved rock-cress</name>
    <dbReference type="NCBI Taxonomy" id="81972"/>
    <lineage>
        <taxon>Eukaryota</taxon>
        <taxon>Viridiplantae</taxon>
        <taxon>Streptophyta</taxon>
        <taxon>Embryophyta</taxon>
        <taxon>Tracheophyta</taxon>
        <taxon>Spermatophyta</taxon>
        <taxon>Magnoliopsida</taxon>
        <taxon>eudicotyledons</taxon>
        <taxon>Gunneridae</taxon>
        <taxon>Pentapetalae</taxon>
        <taxon>rosids</taxon>
        <taxon>malvids</taxon>
        <taxon>Brassicales</taxon>
        <taxon>Brassicaceae</taxon>
        <taxon>Camelineae</taxon>
        <taxon>Arabidopsis</taxon>
    </lineage>
</organism>
<dbReference type="SUPFAM" id="SSF81383">
    <property type="entry name" value="F-box domain"/>
    <property type="match status" value="1"/>
</dbReference>